<reference evidence="2" key="1">
    <citation type="submission" date="2020-08" db="EMBL/GenBank/DDBJ databases">
        <title>Functional genomics of gut bacteria from endangered species of beetles.</title>
        <authorList>
            <person name="Carlos-Shanley C."/>
        </authorList>
    </citation>
    <scope>NUCLEOTIDE SEQUENCE [LARGE SCALE GENOMIC DNA]</scope>
    <source>
        <strain evidence="2">S00060</strain>
    </source>
</reference>
<dbReference type="Proteomes" id="UP000543174">
    <property type="component" value="Unassembled WGS sequence"/>
</dbReference>
<dbReference type="PROSITE" id="PS50075">
    <property type="entry name" value="CARRIER"/>
    <property type="match status" value="1"/>
</dbReference>
<dbReference type="RefSeq" id="WP_182527794.1">
    <property type="nucleotide sequence ID" value="NZ_JACJHT010000006.1"/>
</dbReference>
<evidence type="ECO:0000259" key="1">
    <source>
        <dbReference type="PROSITE" id="PS50075"/>
    </source>
</evidence>
<dbReference type="AlphaFoldDB" id="A0A7W3NF46"/>
<sequence>MNKIEEIKNIIKEKILVERLELDDITAEEINDNEALFGDGLGLDSVEALDVISGVEEEFDIKMQGMEEEEIRQTFSSVETLSAYIHEKLTQIV</sequence>
<organism evidence="2 3">
    <name type="scientific">Priestia aryabhattai</name>
    <name type="common">Bacillus aryabhattai</name>
    <dbReference type="NCBI Taxonomy" id="412384"/>
    <lineage>
        <taxon>Bacteria</taxon>
        <taxon>Bacillati</taxon>
        <taxon>Bacillota</taxon>
        <taxon>Bacilli</taxon>
        <taxon>Bacillales</taxon>
        <taxon>Bacillaceae</taxon>
        <taxon>Priestia</taxon>
    </lineage>
</organism>
<protein>
    <submittedName>
        <fullName evidence="2">Acyl carrier protein</fullName>
    </submittedName>
</protein>
<evidence type="ECO:0000313" key="3">
    <source>
        <dbReference type="Proteomes" id="UP000543174"/>
    </source>
</evidence>
<proteinExistence type="predicted"/>
<accession>A0A7W3NF46</accession>
<dbReference type="InterPro" id="IPR009081">
    <property type="entry name" value="PP-bd_ACP"/>
</dbReference>
<name>A0A7W3NF46_PRIAR</name>
<evidence type="ECO:0000313" key="2">
    <source>
        <dbReference type="EMBL" id="MBA9041787.1"/>
    </source>
</evidence>
<keyword evidence="3" id="KW-1185">Reference proteome</keyword>
<dbReference type="Pfam" id="PF00550">
    <property type="entry name" value="PP-binding"/>
    <property type="match status" value="1"/>
</dbReference>
<dbReference type="InterPro" id="IPR036736">
    <property type="entry name" value="ACP-like_sf"/>
</dbReference>
<dbReference type="SUPFAM" id="SSF47336">
    <property type="entry name" value="ACP-like"/>
    <property type="match status" value="1"/>
</dbReference>
<feature type="domain" description="Carrier" evidence="1">
    <location>
        <begin position="6"/>
        <end position="89"/>
    </location>
</feature>
<comment type="caution">
    <text evidence="2">The sequence shown here is derived from an EMBL/GenBank/DDBJ whole genome shotgun (WGS) entry which is preliminary data.</text>
</comment>
<gene>
    <name evidence="2" type="ORF">HNP21_004917</name>
</gene>
<dbReference type="EMBL" id="JACJHT010000006">
    <property type="protein sequence ID" value="MBA9041787.1"/>
    <property type="molecule type" value="Genomic_DNA"/>
</dbReference>
<dbReference type="Gene3D" id="1.10.1200.10">
    <property type="entry name" value="ACP-like"/>
    <property type="match status" value="1"/>
</dbReference>